<dbReference type="PANTHER" id="PTHR43849">
    <property type="entry name" value="BLL3936 PROTEIN"/>
    <property type="match status" value="1"/>
</dbReference>
<proteinExistence type="predicted"/>
<keyword evidence="1" id="KW-0472">Membrane</keyword>
<dbReference type="PANTHER" id="PTHR43849:SF2">
    <property type="entry name" value="BLL3936 PROTEIN"/>
    <property type="match status" value="1"/>
</dbReference>
<evidence type="ECO:0000256" key="1">
    <source>
        <dbReference type="SAM" id="Phobius"/>
    </source>
</evidence>
<feature type="transmembrane region" description="Helical" evidence="1">
    <location>
        <begin position="63"/>
        <end position="81"/>
    </location>
</feature>
<protein>
    <submittedName>
        <fullName evidence="2">TRAP transporter permease</fullName>
    </submittedName>
</protein>
<reference evidence="2 3" key="1">
    <citation type="submission" date="2020-01" db="EMBL/GenBank/DDBJ databases">
        <title>Glutamicibacter soli M275.</title>
        <authorList>
            <person name="Meng X."/>
        </authorList>
    </citation>
    <scope>NUCLEOTIDE SEQUENCE [LARGE SCALE GENOMIC DNA]</scope>
    <source>
        <strain evidence="2 3">M275</strain>
    </source>
</reference>
<sequence>LGSAYLYYLIGIFLAVAFLILPASTSHPHRLRWLNPILAVAALVSAGWLGYHGLDIIQQGWEFDAPLMADIMATILIVLVLEGVRRAGGPILLVTALLFGAYPLYADYMPGFLWGTEYSLAGTVRAHVLGVESI</sequence>
<keyword evidence="1" id="KW-1133">Transmembrane helix</keyword>
<evidence type="ECO:0000313" key="3">
    <source>
        <dbReference type="Proteomes" id="UP000477543"/>
    </source>
</evidence>
<gene>
    <name evidence="2" type="ORF">GT020_18515</name>
</gene>
<feature type="non-terminal residue" evidence="2">
    <location>
        <position position="1"/>
    </location>
</feature>
<evidence type="ECO:0000313" key="2">
    <source>
        <dbReference type="EMBL" id="NAZ18019.1"/>
    </source>
</evidence>
<comment type="caution">
    <text evidence="2">The sequence shown here is derived from an EMBL/GenBank/DDBJ whole genome shotgun (WGS) entry which is preliminary data.</text>
</comment>
<feature type="transmembrane region" description="Helical" evidence="1">
    <location>
        <begin position="33"/>
        <end position="51"/>
    </location>
</feature>
<organism evidence="2 3">
    <name type="scientific">Glutamicibacter soli</name>
    <dbReference type="NCBI Taxonomy" id="453836"/>
    <lineage>
        <taxon>Bacteria</taxon>
        <taxon>Bacillati</taxon>
        <taxon>Actinomycetota</taxon>
        <taxon>Actinomycetes</taxon>
        <taxon>Micrococcales</taxon>
        <taxon>Micrococcaceae</taxon>
        <taxon>Glutamicibacter</taxon>
    </lineage>
</organism>
<dbReference type="Proteomes" id="UP000477543">
    <property type="component" value="Unassembled WGS sequence"/>
</dbReference>
<dbReference type="EMBL" id="WYDN01000131">
    <property type="protein sequence ID" value="NAZ18019.1"/>
    <property type="molecule type" value="Genomic_DNA"/>
</dbReference>
<keyword evidence="1" id="KW-0812">Transmembrane</keyword>
<name>A0A6L9GA83_9MICC</name>
<dbReference type="AlphaFoldDB" id="A0A6L9GA83"/>
<feature type="non-terminal residue" evidence="2">
    <location>
        <position position="134"/>
    </location>
</feature>
<feature type="transmembrane region" description="Helical" evidence="1">
    <location>
        <begin position="6"/>
        <end position="21"/>
    </location>
</feature>
<accession>A0A6L9GA83</accession>
<feature type="transmembrane region" description="Helical" evidence="1">
    <location>
        <begin position="88"/>
        <end position="105"/>
    </location>
</feature>